<dbReference type="Proteomes" id="UP000298663">
    <property type="component" value="Unassembled WGS sequence"/>
</dbReference>
<name>A0A4U5LP54_STECR</name>
<protein>
    <submittedName>
        <fullName evidence="1">Uncharacterized protein</fullName>
    </submittedName>
</protein>
<evidence type="ECO:0000313" key="3">
    <source>
        <dbReference type="Proteomes" id="UP000298663"/>
    </source>
</evidence>
<evidence type="ECO:0000313" key="2">
    <source>
        <dbReference type="EMBL" id="TKR57665.1"/>
    </source>
</evidence>
<reference evidence="1" key="1">
    <citation type="submission" date="2013-11" db="EMBL/GenBank/DDBJ databases">
        <authorList>
            <person name="Sternberg P."/>
            <person name="Dillman A."/>
            <person name="Macchietto M."/>
        </authorList>
    </citation>
    <scope>NUCLEOTIDE SEQUENCE</scope>
    <source>
        <strain evidence="1">ALL</strain>
    </source>
</reference>
<organism evidence="1 3">
    <name type="scientific">Steinernema carpocapsae</name>
    <name type="common">Entomopathogenic nematode</name>
    <dbReference type="NCBI Taxonomy" id="34508"/>
    <lineage>
        <taxon>Eukaryota</taxon>
        <taxon>Metazoa</taxon>
        <taxon>Ecdysozoa</taxon>
        <taxon>Nematoda</taxon>
        <taxon>Chromadorea</taxon>
        <taxon>Rhabditida</taxon>
        <taxon>Tylenchina</taxon>
        <taxon>Panagrolaimomorpha</taxon>
        <taxon>Strongyloidoidea</taxon>
        <taxon>Steinernematidae</taxon>
        <taxon>Steinernema</taxon>
    </lineage>
</organism>
<sequence length="70" mass="8011">MHISVLLQVLLRSYCSSQNRRNVFIWLFGIVKTEKEGRFLLGLFIRPDHQSHLGKVALVVVHSIGPQLSQ</sequence>
<dbReference type="EMBL" id="AZBU02000014">
    <property type="protein sequence ID" value="TKR57664.1"/>
    <property type="molecule type" value="Genomic_DNA"/>
</dbReference>
<reference evidence="1" key="3">
    <citation type="journal article" date="2019" name="G3 (Bethesda)">
        <title>Hybrid Assembly of the Genome of the Entomopathogenic Nematode Steinernema carpocapsae Identifies the X-Chromosome.</title>
        <authorList>
            <person name="Serra L."/>
            <person name="Macchietto M."/>
            <person name="Macias-Munoz A."/>
            <person name="McGill C.J."/>
            <person name="Rodriguez I.M."/>
            <person name="Rodriguez B."/>
            <person name="Murad R."/>
            <person name="Mortazavi A."/>
        </authorList>
    </citation>
    <scope>NUCLEOTIDE SEQUENCE</scope>
    <source>
        <strain evidence="1">ALL</strain>
    </source>
</reference>
<keyword evidence="3" id="KW-1185">Reference proteome</keyword>
<comment type="caution">
    <text evidence="1">The sequence shown here is derived from an EMBL/GenBank/DDBJ whole genome shotgun (WGS) entry which is preliminary data.</text>
</comment>
<gene>
    <name evidence="1" type="ORF">L596_030338</name>
    <name evidence="2" type="ORF">L596_030339</name>
</gene>
<reference evidence="1 3" key="2">
    <citation type="journal article" date="2015" name="Genome Biol.">
        <title>Comparative genomics of Steinernema reveals deeply conserved gene regulatory networks.</title>
        <authorList>
            <person name="Dillman A.R."/>
            <person name="Macchietto M."/>
            <person name="Porter C.F."/>
            <person name="Rogers A."/>
            <person name="Williams B."/>
            <person name="Antoshechkin I."/>
            <person name="Lee M.M."/>
            <person name="Goodwin Z."/>
            <person name="Lu X."/>
            <person name="Lewis E.E."/>
            <person name="Goodrich-Blair H."/>
            <person name="Stock S.P."/>
            <person name="Adams B.J."/>
            <person name="Sternberg P.W."/>
            <person name="Mortazavi A."/>
        </authorList>
    </citation>
    <scope>NUCLEOTIDE SEQUENCE [LARGE SCALE GENOMIC DNA]</scope>
    <source>
        <strain evidence="1 3">ALL</strain>
    </source>
</reference>
<dbReference type="AlphaFoldDB" id="A0A4U5LP54"/>
<dbReference type="EMBL" id="AZBU02000014">
    <property type="protein sequence ID" value="TKR57665.1"/>
    <property type="molecule type" value="Genomic_DNA"/>
</dbReference>
<proteinExistence type="predicted"/>
<accession>A0A4U5LP54</accession>
<evidence type="ECO:0000313" key="1">
    <source>
        <dbReference type="EMBL" id="TKR57664.1"/>
    </source>
</evidence>